<dbReference type="InterPro" id="IPR003593">
    <property type="entry name" value="AAA+_ATPase"/>
</dbReference>
<comment type="caution">
    <text evidence="12">The sequence shown here is derived from an EMBL/GenBank/DDBJ whole genome shotgun (WGS) entry which is preliminary data.</text>
</comment>
<evidence type="ECO:0000313" key="12">
    <source>
        <dbReference type="EMBL" id="NMM63015.1"/>
    </source>
</evidence>
<dbReference type="EMBL" id="JABBNI010000017">
    <property type="protein sequence ID" value="NMM63015.1"/>
    <property type="molecule type" value="Genomic_DNA"/>
</dbReference>
<dbReference type="Pfam" id="PF00664">
    <property type="entry name" value="ABC_membrane"/>
    <property type="match status" value="1"/>
</dbReference>
<sequence>MNSNKNKKNQHNSWKAFFKFYKNVKLPWLLYLGTFILSFGVTKVNLMLVPYTTRLYQGEIGKENFLKGFVIWTLVSAAVSLAYSVVWGFCKIISYRNTRKVLWEKILRIPVFVYDREQPQGLISRITNDVELAVNAPGCVATFFSSLYGITMAYIEMNKIYPTLAKLILYVIPVAIIVIMINGKMQFKINFVVQNAFSEITNFFGERLNNMKLIKSMSTEDEEYKKGIMASQIKYKADVLAGILFTLQLPIGYIVQYTIMVIVFLGGAYYVRSGQMKIDGLVAFYNYSMILIPSFFEIVTQWQSIKNSQGGCAKIISLMQEEEEKQEGTVSMQVPDENLAFEKVSFAYDEGSEILSDISFIVPKGKVTAIVGENGSGKTTIFKLLERYYKPKSGSLKFGSKDIANIKLNEWRDAIGYVSQNSQLISGTIRDNIAYGASNGYTEEAIIRAAKLANAYDFIQSFEKGLDTEVGEYGEKLSGGQRQRIAIARAIMKDPDYLMLDESTSSLDVVSEAEVVKGLKNLMDGRTTLMISHDMEMVKKADHIVVIKDGNVEAQGHYDDIIKTSESLKKYTMAQV</sequence>
<evidence type="ECO:0000256" key="7">
    <source>
        <dbReference type="ARBA" id="ARBA00022989"/>
    </source>
</evidence>
<dbReference type="InterPro" id="IPR003439">
    <property type="entry name" value="ABC_transporter-like_ATP-bd"/>
</dbReference>
<dbReference type="SUPFAM" id="SSF52540">
    <property type="entry name" value="P-loop containing nucleoside triphosphate hydrolases"/>
    <property type="match status" value="1"/>
</dbReference>
<feature type="transmembrane region" description="Helical" evidence="9">
    <location>
        <begin position="160"/>
        <end position="181"/>
    </location>
</feature>
<evidence type="ECO:0000256" key="9">
    <source>
        <dbReference type="SAM" id="Phobius"/>
    </source>
</evidence>
<dbReference type="PROSITE" id="PS50893">
    <property type="entry name" value="ABC_TRANSPORTER_2"/>
    <property type="match status" value="1"/>
</dbReference>
<dbReference type="PANTHER" id="PTHR43394">
    <property type="entry name" value="ATP-DEPENDENT PERMEASE MDL1, MITOCHONDRIAL"/>
    <property type="match status" value="1"/>
</dbReference>
<dbReference type="GO" id="GO:0015421">
    <property type="term" value="F:ABC-type oligopeptide transporter activity"/>
    <property type="evidence" value="ECO:0007669"/>
    <property type="project" value="TreeGrafter"/>
</dbReference>
<dbReference type="Gene3D" id="3.40.50.300">
    <property type="entry name" value="P-loop containing nucleotide triphosphate hydrolases"/>
    <property type="match status" value="1"/>
</dbReference>
<dbReference type="InterPro" id="IPR017871">
    <property type="entry name" value="ABC_transporter-like_CS"/>
</dbReference>
<dbReference type="GO" id="GO:0005524">
    <property type="term" value="F:ATP binding"/>
    <property type="evidence" value="ECO:0007669"/>
    <property type="project" value="UniProtKB-KW"/>
</dbReference>
<keyword evidence="2" id="KW-0813">Transport</keyword>
<evidence type="ECO:0000256" key="8">
    <source>
        <dbReference type="ARBA" id="ARBA00023136"/>
    </source>
</evidence>
<evidence type="ECO:0000256" key="1">
    <source>
        <dbReference type="ARBA" id="ARBA00004651"/>
    </source>
</evidence>
<proteinExistence type="predicted"/>
<reference evidence="12 13" key="2">
    <citation type="submission" date="2020-06" db="EMBL/GenBank/DDBJ databases">
        <title>Complete Genome Sequence of Clostridium muelleri sp. nov. P21T, an Acid-Alcohol Producing Acetogen Isolated from Old Hay.</title>
        <authorList>
            <person name="Duncan K.E."/>
            <person name="Tanner R.S."/>
        </authorList>
    </citation>
    <scope>NUCLEOTIDE SEQUENCE [LARGE SCALE GENOMIC DNA]</scope>
    <source>
        <strain evidence="12 13">P21</strain>
    </source>
</reference>
<dbReference type="InterPro" id="IPR027417">
    <property type="entry name" value="P-loop_NTPase"/>
</dbReference>
<feature type="transmembrane region" description="Helical" evidence="9">
    <location>
        <begin position="239"/>
        <end position="270"/>
    </location>
</feature>
<evidence type="ECO:0000256" key="5">
    <source>
        <dbReference type="ARBA" id="ARBA00022741"/>
    </source>
</evidence>
<dbReference type="SUPFAM" id="SSF90123">
    <property type="entry name" value="ABC transporter transmembrane region"/>
    <property type="match status" value="1"/>
</dbReference>
<dbReference type="Gene3D" id="1.20.1560.10">
    <property type="entry name" value="ABC transporter type 1, transmembrane domain"/>
    <property type="match status" value="1"/>
</dbReference>
<feature type="transmembrane region" description="Helical" evidence="9">
    <location>
        <begin position="282"/>
        <end position="299"/>
    </location>
</feature>
<keyword evidence="4 9" id="KW-0812">Transmembrane</keyword>
<accession>A0A7Y0HNC4</accession>
<feature type="transmembrane region" description="Helical" evidence="9">
    <location>
        <begin position="132"/>
        <end position="154"/>
    </location>
</feature>
<feature type="domain" description="ABC transporter" evidence="10">
    <location>
        <begin position="339"/>
        <end position="574"/>
    </location>
</feature>
<keyword evidence="7 9" id="KW-1133">Transmembrane helix</keyword>
<organism evidence="12 13">
    <name type="scientific">Clostridium muellerianum</name>
    <dbReference type="NCBI Taxonomy" id="2716538"/>
    <lineage>
        <taxon>Bacteria</taxon>
        <taxon>Bacillati</taxon>
        <taxon>Bacillota</taxon>
        <taxon>Clostridia</taxon>
        <taxon>Eubacteriales</taxon>
        <taxon>Clostridiaceae</taxon>
        <taxon>Clostridium</taxon>
    </lineage>
</organism>
<evidence type="ECO:0000256" key="2">
    <source>
        <dbReference type="ARBA" id="ARBA00022448"/>
    </source>
</evidence>
<dbReference type="PANTHER" id="PTHR43394:SF1">
    <property type="entry name" value="ATP-BINDING CASSETTE SUB-FAMILY B MEMBER 10, MITOCHONDRIAL"/>
    <property type="match status" value="1"/>
</dbReference>
<dbReference type="Pfam" id="PF00005">
    <property type="entry name" value="ABC_tran"/>
    <property type="match status" value="1"/>
</dbReference>
<gene>
    <name evidence="12" type="ORF">HBE96_09925</name>
</gene>
<keyword evidence="6 12" id="KW-0067">ATP-binding</keyword>
<dbReference type="InterPro" id="IPR039421">
    <property type="entry name" value="Type_1_exporter"/>
</dbReference>
<evidence type="ECO:0000256" key="3">
    <source>
        <dbReference type="ARBA" id="ARBA00022475"/>
    </source>
</evidence>
<dbReference type="SMART" id="SM00382">
    <property type="entry name" value="AAA"/>
    <property type="match status" value="1"/>
</dbReference>
<keyword evidence="5" id="KW-0547">Nucleotide-binding</keyword>
<dbReference type="GO" id="GO:0005886">
    <property type="term" value="C:plasma membrane"/>
    <property type="evidence" value="ECO:0007669"/>
    <property type="project" value="UniProtKB-SubCell"/>
</dbReference>
<dbReference type="InterPro" id="IPR011527">
    <property type="entry name" value="ABC1_TM_dom"/>
</dbReference>
<feature type="domain" description="ABC transmembrane type-1" evidence="11">
    <location>
        <begin position="68"/>
        <end position="307"/>
    </location>
</feature>
<keyword evidence="13" id="KW-1185">Reference proteome</keyword>
<dbReference type="PROSITE" id="PS50929">
    <property type="entry name" value="ABC_TM1F"/>
    <property type="match status" value="1"/>
</dbReference>
<keyword evidence="3" id="KW-1003">Cell membrane</keyword>
<dbReference type="InterPro" id="IPR036640">
    <property type="entry name" value="ABC1_TM_sf"/>
</dbReference>
<dbReference type="GO" id="GO:0016887">
    <property type="term" value="F:ATP hydrolysis activity"/>
    <property type="evidence" value="ECO:0007669"/>
    <property type="project" value="InterPro"/>
</dbReference>
<dbReference type="FunFam" id="3.40.50.300:FF:000221">
    <property type="entry name" value="Multidrug ABC transporter ATP-binding protein"/>
    <property type="match status" value="1"/>
</dbReference>
<protein>
    <submittedName>
        <fullName evidence="12">ABC transporter ATP-binding protein</fullName>
    </submittedName>
</protein>
<comment type="subcellular location">
    <subcellularLocation>
        <location evidence="1">Cell membrane</location>
        <topology evidence="1">Multi-pass membrane protein</topology>
    </subcellularLocation>
</comment>
<reference evidence="12 13" key="1">
    <citation type="submission" date="2020-04" db="EMBL/GenBank/DDBJ databases">
        <authorList>
            <person name="Doyle D.A."/>
        </authorList>
    </citation>
    <scope>NUCLEOTIDE SEQUENCE [LARGE SCALE GENOMIC DNA]</scope>
    <source>
        <strain evidence="12 13">P21</strain>
    </source>
</reference>
<evidence type="ECO:0000313" key="13">
    <source>
        <dbReference type="Proteomes" id="UP000537131"/>
    </source>
</evidence>
<dbReference type="Proteomes" id="UP000537131">
    <property type="component" value="Unassembled WGS sequence"/>
</dbReference>
<evidence type="ECO:0000256" key="6">
    <source>
        <dbReference type="ARBA" id="ARBA00022840"/>
    </source>
</evidence>
<keyword evidence="8 9" id="KW-0472">Membrane</keyword>
<dbReference type="PROSITE" id="PS00211">
    <property type="entry name" value="ABC_TRANSPORTER_1"/>
    <property type="match status" value="1"/>
</dbReference>
<evidence type="ECO:0000259" key="11">
    <source>
        <dbReference type="PROSITE" id="PS50929"/>
    </source>
</evidence>
<evidence type="ECO:0000259" key="10">
    <source>
        <dbReference type="PROSITE" id="PS50893"/>
    </source>
</evidence>
<name>A0A7Y0HNC4_9CLOT</name>
<evidence type="ECO:0000256" key="4">
    <source>
        <dbReference type="ARBA" id="ARBA00022692"/>
    </source>
</evidence>
<feature type="transmembrane region" description="Helical" evidence="9">
    <location>
        <begin position="28"/>
        <end position="49"/>
    </location>
</feature>
<feature type="transmembrane region" description="Helical" evidence="9">
    <location>
        <begin position="69"/>
        <end position="90"/>
    </location>
</feature>
<dbReference type="AlphaFoldDB" id="A0A7Y0HNC4"/>
<dbReference type="RefSeq" id="WP_169297621.1">
    <property type="nucleotide sequence ID" value="NZ_JABBNI010000017.1"/>
</dbReference>